<evidence type="ECO:0000313" key="2">
    <source>
        <dbReference type="Proteomes" id="UP000224460"/>
    </source>
</evidence>
<keyword evidence="2" id="KW-1185">Reference proteome</keyword>
<gene>
    <name evidence="1" type="ORF">CS063_12370</name>
</gene>
<comment type="caution">
    <text evidence="1">The sequence shown here is derived from an EMBL/GenBank/DDBJ whole genome shotgun (WGS) entry which is preliminary data.</text>
</comment>
<organism evidence="1 2">
    <name type="scientific">Sporanaerobium hydrogeniformans</name>
    <dbReference type="NCBI Taxonomy" id="3072179"/>
    <lineage>
        <taxon>Bacteria</taxon>
        <taxon>Bacillati</taxon>
        <taxon>Bacillota</taxon>
        <taxon>Clostridia</taxon>
        <taxon>Lachnospirales</taxon>
        <taxon>Lachnospiraceae</taxon>
        <taxon>Sporanaerobium</taxon>
    </lineage>
</organism>
<dbReference type="Proteomes" id="UP000224460">
    <property type="component" value="Unassembled WGS sequence"/>
</dbReference>
<name>A0AC61DBD5_9FIRM</name>
<dbReference type="EMBL" id="PEDL01000014">
    <property type="protein sequence ID" value="PHV70093.1"/>
    <property type="molecule type" value="Genomic_DNA"/>
</dbReference>
<sequence>MEKIPIQIDTHMDVATFRAFSHFNSFKLNNRFITLALFPVVMFGLAVINAVTGSSLFFWLLISLGILLPSSYLIFYKVAMERQITLHGLDTPKKVYSLIVNTKGLYITSQTEKAHYRWNQIYRLFVMDDSIYIYLTKARAFILPYKDFTQGTPEELLALAQKNLPSVRLFDKCSKKD</sequence>
<accession>A0AC61DBD5</accession>
<evidence type="ECO:0000313" key="1">
    <source>
        <dbReference type="EMBL" id="PHV70093.1"/>
    </source>
</evidence>
<proteinExistence type="predicted"/>
<protein>
    <submittedName>
        <fullName evidence="1">Uncharacterized protein</fullName>
    </submittedName>
</protein>
<reference evidence="1" key="1">
    <citation type="submission" date="2017-10" db="EMBL/GenBank/DDBJ databases">
        <title>Genome sequence of cellulolytic Lachnospiraceae bacterium XHS1971 isolated from hotspring sediment.</title>
        <authorList>
            <person name="Vasudevan G."/>
            <person name="Joshi A.J."/>
            <person name="Hivarkar S."/>
            <person name="Lanjekar V.B."/>
            <person name="Dhakephalkar P.K."/>
            <person name="Dagar S."/>
        </authorList>
    </citation>
    <scope>NUCLEOTIDE SEQUENCE</scope>
    <source>
        <strain evidence="1">XHS1971</strain>
    </source>
</reference>